<accession>V3ZM22</accession>
<name>V3ZM22_LOTGI</name>
<evidence type="ECO:0000256" key="2">
    <source>
        <dbReference type="ARBA" id="ARBA00022692"/>
    </source>
</evidence>
<evidence type="ECO:0000256" key="5">
    <source>
        <dbReference type="ARBA" id="ARBA00023136"/>
    </source>
</evidence>
<dbReference type="GO" id="GO:0035269">
    <property type="term" value="P:protein O-linked glycosylation via mannose"/>
    <property type="evidence" value="ECO:0007669"/>
    <property type="project" value="TreeGrafter"/>
</dbReference>
<reference evidence="7 8" key="1">
    <citation type="journal article" date="2013" name="Nature">
        <title>Insights into bilaterian evolution from three spiralian genomes.</title>
        <authorList>
            <person name="Simakov O."/>
            <person name="Marletaz F."/>
            <person name="Cho S.J."/>
            <person name="Edsinger-Gonzales E."/>
            <person name="Havlak P."/>
            <person name="Hellsten U."/>
            <person name="Kuo D.H."/>
            <person name="Larsson T."/>
            <person name="Lv J."/>
            <person name="Arendt D."/>
            <person name="Savage R."/>
            <person name="Osoegawa K."/>
            <person name="de Jong P."/>
            <person name="Grimwood J."/>
            <person name="Chapman J.A."/>
            <person name="Shapiro H."/>
            <person name="Aerts A."/>
            <person name="Otillar R.P."/>
            <person name="Terry A.Y."/>
            <person name="Boore J.L."/>
            <person name="Grigoriev I.V."/>
            <person name="Lindberg D.R."/>
            <person name="Seaver E.C."/>
            <person name="Weisblat D.A."/>
            <person name="Putnam N.H."/>
            <person name="Rokhsar D.S."/>
        </authorList>
    </citation>
    <scope>NUCLEOTIDE SEQUENCE [LARGE SCALE GENOMIC DNA]</scope>
</reference>
<dbReference type="PANTHER" id="PTHR12270">
    <property type="entry name" value="GLYCOSYLTRANSFERASE-RELATED"/>
    <property type="match status" value="1"/>
</dbReference>
<proteinExistence type="predicted"/>
<evidence type="ECO:0000256" key="3">
    <source>
        <dbReference type="ARBA" id="ARBA00022968"/>
    </source>
</evidence>
<dbReference type="GO" id="GO:0042285">
    <property type="term" value="F:xylosyltransferase activity"/>
    <property type="evidence" value="ECO:0007669"/>
    <property type="project" value="TreeGrafter"/>
</dbReference>
<dbReference type="GO" id="GO:0016020">
    <property type="term" value="C:membrane"/>
    <property type="evidence" value="ECO:0007669"/>
    <property type="project" value="UniProtKB-SubCell"/>
</dbReference>
<evidence type="ECO:0000256" key="1">
    <source>
        <dbReference type="ARBA" id="ARBA00004606"/>
    </source>
</evidence>
<dbReference type="CTD" id="20244104"/>
<dbReference type="STRING" id="225164.V3ZM22"/>
<sequence length="138" mass="16299">QFFPVNYLRNVALNQVRTPYVYLSDIDFLPMFGLYEYLKKAAPMMDLKEQKKALIAPAFETQRYRLTYPKSKSELLSLALIVPAFETQRYRLTYPKSKSELLSMLHMGSLFTFRFHVWPQGHSPTNFDKWRTATTPYT</sequence>
<dbReference type="Proteomes" id="UP000030746">
    <property type="component" value="Unassembled WGS sequence"/>
</dbReference>
<organism evidence="7 8">
    <name type="scientific">Lottia gigantea</name>
    <name type="common">Giant owl limpet</name>
    <dbReference type="NCBI Taxonomy" id="225164"/>
    <lineage>
        <taxon>Eukaryota</taxon>
        <taxon>Metazoa</taxon>
        <taxon>Spiralia</taxon>
        <taxon>Lophotrochozoa</taxon>
        <taxon>Mollusca</taxon>
        <taxon>Gastropoda</taxon>
        <taxon>Patellogastropoda</taxon>
        <taxon>Lottioidea</taxon>
        <taxon>Lottiidae</taxon>
        <taxon>Lottia</taxon>
    </lineage>
</organism>
<dbReference type="GO" id="GO:0005794">
    <property type="term" value="C:Golgi apparatus"/>
    <property type="evidence" value="ECO:0007669"/>
    <property type="project" value="TreeGrafter"/>
</dbReference>
<keyword evidence="3" id="KW-0735">Signal-anchor</keyword>
<feature type="non-terminal residue" evidence="7">
    <location>
        <position position="1"/>
    </location>
</feature>
<feature type="non-terminal residue" evidence="7">
    <location>
        <position position="138"/>
    </location>
</feature>
<dbReference type="EMBL" id="KB203664">
    <property type="protein sequence ID" value="ESO83480.1"/>
    <property type="molecule type" value="Genomic_DNA"/>
</dbReference>
<keyword evidence="4" id="KW-1133">Transmembrane helix</keyword>
<evidence type="ECO:0000313" key="8">
    <source>
        <dbReference type="Proteomes" id="UP000030746"/>
    </source>
</evidence>
<keyword evidence="2" id="KW-0812">Transmembrane</keyword>
<keyword evidence="5" id="KW-0472">Membrane</keyword>
<dbReference type="PANTHER" id="PTHR12270:SF25">
    <property type="entry name" value="GLYCOSYLTRANSFERASE-LIKE PROTEIN LARGE"/>
    <property type="match status" value="1"/>
</dbReference>
<dbReference type="Pfam" id="PF13896">
    <property type="entry name" value="Glyco_transf_49"/>
    <property type="match status" value="2"/>
</dbReference>
<gene>
    <name evidence="7" type="ORF">LOTGIDRAFT_176957</name>
</gene>
<dbReference type="OrthoDB" id="411524at2759"/>
<dbReference type="AlphaFoldDB" id="V3ZM22"/>
<keyword evidence="6" id="KW-0325">Glycoprotein</keyword>
<dbReference type="KEGG" id="lgi:LOTGIDRAFT_176957"/>
<evidence type="ECO:0000256" key="6">
    <source>
        <dbReference type="ARBA" id="ARBA00023180"/>
    </source>
</evidence>
<dbReference type="InterPro" id="IPR051292">
    <property type="entry name" value="Xyl/GlcA_transferase"/>
</dbReference>
<dbReference type="RefSeq" id="XP_009065832.1">
    <property type="nucleotide sequence ID" value="XM_009067584.1"/>
</dbReference>
<evidence type="ECO:0000256" key="4">
    <source>
        <dbReference type="ARBA" id="ARBA00022989"/>
    </source>
</evidence>
<evidence type="ECO:0000313" key="7">
    <source>
        <dbReference type="EMBL" id="ESO83480.1"/>
    </source>
</evidence>
<comment type="subcellular location">
    <subcellularLocation>
        <location evidence="1">Membrane</location>
        <topology evidence="1">Single-pass type II membrane protein</topology>
    </subcellularLocation>
</comment>
<protein>
    <submittedName>
        <fullName evidence="7">Uncharacterized protein</fullName>
    </submittedName>
</protein>
<keyword evidence="8" id="KW-1185">Reference proteome</keyword>
<dbReference type="GO" id="GO:0015020">
    <property type="term" value="F:glucuronosyltransferase activity"/>
    <property type="evidence" value="ECO:0007669"/>
    <property type="project" value="TreeGrafter"/>
</dbReference>
<dbReference type="GeneID" id="20244104"/>